<feature type="domain" description="DUF4218" evidence="2">
    <location>
        <begin position="137"/>
        <end position="241"/>
    </location>
</feature>
<dbReference type="PANTHER" id="PTHR48258">
    <property type="entry name" value="DUF4218 DOMAIN-CONTAINING PROTEIN-RELATED"/>
    <property type="match status" value="1"/>
</dbReference>
<comment type="caution">
    <text evidence="3">The sequence shown here is derived from an EMBL/GenBank/DDBJ whole genome shotgun (WGS) entry which is preliminary data.</text>
</comment>
<accession>A0A438H0B0</accession>
<gene>
    <name evidence="3" type="ORF">CK203_048269</name>
</gene>
<protein>
    <recommendedName>
        <fullName evidence="5">DUF4218 domain-containing protein</fullName>
    </recommendedName>
</protein>
<dbReference type="AlphaFoldDB" id="A0A438H0B0"/>
<dbReference type="EMBL" id="QGNW01000304">
    <property type="protein sequence ID" value="RVW77912.1"/>
    <property type="molecule type" value="Genomic_DNA"/>
</dbReference>
<dbReference type="InterPro" id="IPR025312">
    <property type="entry name" value="DUF4216"/>
</dbReference>
<evidence type="ECO:0008006" key="5">
    <source>
        <dbReference type="Google" id="ProtNLM"/>
    </source>
</evidence>
<dbReference type="Pfam" id="PF13960">
    <property type="entry name" value="DUF4218"/>
    <property type="match status" value="1"/>
</dbReference>
<sequence length="427" mass="49011">MHIEKNVCESIIGTLLNIPGKTKDGLNSRLNLMDMGLRCELAPRFESNRTYLPLACYTLSLWEKKVFCQTLAELKVPEGYCSNFRNLVSMEDLKLYGLKSHDYHTLMQQLLPVALRSILPKHVRHAITRLSFFFNALCKKVVDVSTLDKLQNELVVTLCLLEKYFPPSFFDIMIHLTVHLVREVRLCGPVYYRWMYPFERFMKVLKGYVQNRNHPKGCIVECYIAEETIEFCIEYLSNVDAIGVFSSTNVDHKVKVAIADKEPISETLRWIAHGPTHYVSKYHGDVINGSHYNTKYRDELRVTQNSAVSIVATTMQISSAKDKNLVFVDEFGLTLADFTKMAHKSDPFILASQAKQVFYVQDQLDPRWSVVLSTPQRDFSISTKDSDDFMDNSIEHHPLITTLPQVESFDTMDDSDVICIRGDCEGF</sequence>
<evidence type="ECO:0000313" key="4">
    <source>
        <dbReference type="Proteomes" id="UP000288805"/>
    </source>
</evidence>
<evidence type="ECO:0000259" key="1">
    <source>
        <dbReference type="Pfam" id="PF13952"/>
    </source>
</evidence>
<name>A0A438H0B0_VITVI</name>
<organism evidence="3 4">
    <name type="scientific">Vitis vinifera</name>
    <name type="common">Grape</name>
    <dbReference type="NCBI Taxonomy" id="29760"/>
    <lineage>
        <taxon>Eukaryota</taxon>
        <taxon>Viridiplantae</taxon>
        <taxon>Streptophyta</taxon>
        <taxon>Embryophyta</taxon>
        <taxon>Tracheophyta</taxon>
        <taxon>Spermatophyta</taxon>
        <taxon>Magnoliopsida</taxon>
        <taxon>eudicotyledons</taxon>
        <taxon>Gunneridae</taxon>
        <taxon>Pentapetalae</taxon>
        <taxon>rosids</taxon>
        <taxon>Vitales</taxon>
        <taxon>Vitaceae</taxon>
        <taxon>Viteae</taxon>
        <taxon>Vitis</taxon>
    </lineage>
</organism>
<dbReference type="InterPro" id="IPR025452">
    <property type="entry name" value="DUF4218"/>
</dbReference>
<evidence type="ECO:0000259" key="2">
    <source>
        <dbReference type="Pfam" id="PF13960"/>
    </source>
</evidence>
<dbReference type="Proteomes" id="UP000288805">
    <property type="component" value="Unassembled WGS sequence"/>
</dbReference>
<reference evidence="3 4" key="1">
    <citation type="journal article" date="2018" name="PLoS Genet.">
        <title>Population sequencing reveals clonal diversity and ancestral inbreeding in the grapevine cultivar Chardonnay.</title>
        <authorList>
            <person name="Roach M.J."/>
            <person name="Johnson D.L."/>
            <person name="Bohlmann J."/>
            <person name="van Vuuren H.J."/>
            <person name="Jones S.J."/>
            <person name="Pretorius I.S."/>
            <person name="Schmidt S.A."/>
            <person name="Borneman A.R."/>
        </authorList>
    </citation>
    <scope>NUCLEOTIDE SEQUENCE [LARGE SCALE GENOMIC DNA]</scope>
    <source>
        <strain evidence="4">cv. Chardonnay</strain>
        <tissue evidence="3">Leaf</tissue>
    </source>
</reference>
<feature type="domain" description="DUF4216" evidence="1">
    <location>
        <begin position="326"/>
        <end position="371"/>
    </location>
</feature>
<evidence type="ECO:0000313" key="3">
    <source>
        <dbReference type="EMBL" id="RVW77912.1"/>
    </source>
</evidence>
<dbReference type="PANTHER" id="PTHR48258:SF9">
    <property type="entry name" value="OS01G0348150 PROTEIN"/>
    <property type="match status" value="1"/>
</dbReference>
<proteinExistence type="predicted"/>
<dbReference type="Pfam" id="PF13952">
    <property type="entry name" value="DUF4216"/>
    <property type="match status" value="1"/>
</dbReference>